<sequence>MTTYILGAQLKELWYCESEVHAKGLWEAWWAQVY</sequence>
<dbReference type="EMBL" id="CCKJ01000120">
    <property type="protein sequence ID" value="CDT92547.1"/>
    <property type="molecule type" value="Genomic_DNA"/>
</dbReference>
<evidence type="ECO:0000313" key="2">
    <source>
        <dbReference type="Proteomes" id="UP000041625"/>
    </source>
</evidence>
<evidence type="ECO:0000313" key="1">
    <source>
        <dbReference type="EMBL" id="CDT92547.1"/>
    </source>
</evidence>
<protein>
    <submittedName>
        <fullName evidence="1">Uncharacterized protein</fullName>
    </submittedName>
</protein>
<dbReference type="AlphaFoldDB" id="A0AA86X3T7"/>
<name>A0AA86X3T7_9VIBR</name>
<dbReference type="Proteomes" id="UP000041625">
    <property type="component" value="Unassembled WGS sequence"/>
</dbReference>
<gene>
    <name evidence="1" type="ORF">VCR31J2_2060001</name>
</gene>
<accession>A0AA86X3T7</accession>
<keyword evidence="2" id="KW-1185">Reference proteome</keyword>
<proteinExistence type="predicted"/>
<organism evidence="1 2">
    <name type="scientific">Vibrio coralliirubri</name>
    <dbReference type="NCBI Taxonomy" id="1516159"/>
    <lineage>
        <taxon>Bacteria</taxon>
        <taxon>Pseudomonadati</taxon>
        <taxon>Pseudomonadota</taxon>
        <taxon>Gammaproteobacteria</taxon>
        <taxon>Vibrionales</taxon>
        <taxon>Vibrionaceae</taxon>
        <taxon>Vibrio</taxon>
    </lineage>
</organism>
<reference evidence="1 2" key="1">
    <citation type="submission" date="2014-06" db="EMBL/GenBank/DDBJ databases">
        <authorList>
            <person name="Le Roux F."/>
        </authorList>
    </citation>
    <scope>NUCLEOTIDE SEQUENCE [LARGE SCALE GENOMIC DNA]</scope>
    <source>
        <strain evidence="1 2">J2-31</strain>
    </source>
</reference>
<comment type="caution">
    <text evidence="1">The sequence shown here is derived from an EMBL/GenBank/DDBJ whole genome shotgun (WGS) entry which is preliminary data.</text>
</comment>